<dbReference type="STRING" id="1120996.SAMN02746066_01160"/>
<feature type="domain" description="Phosphoribosyl-AMP cyclohydrolase" evidence="18">
    <location>
        <begin position="243"/>
        <end position="316"/>
    </location>
</feature>
<dbReference type="InterPro" id="IPR023019">
    <property type="entry name" value="His_synth_HisIE"/>
</dbReference>
<dbReference type="GO" id="GO:0004636">
    <property type="term" value="F:phosphoribosyl-ATP diphosphatase activity"/>
    <property type="evidence" value="ECO:0007669"/>
    <property type="project" value="UniProtKB-UniRule"/>
</dbReference>
<comment type="similarity">
    <text evidence="7 16">In the N-terminal section; belongs to the PRA-CH family.</text>
</comment>
<evidence type="ECO:0000256" key="11">
    <source>
        <dbReference type="ARBA" id="ARBA00022741"/>
    </source>
</evidence>
<dbReference type="EMBL" id="FRCP01000007">
    <property type="protein sequence ID" value="SHM20574.1"/>
    <property type="molecule type" value="Genomic_DNA"/>
</dbReference>
<evidence type="ECO:0000256" key="15">
    <source>
        <dbReference type="ARBA" id="ARBA00023268"/>
    </source>
</evidence>
<dbReference type="Proteomes" id="UP000184038">
    <property type="component" value="Unassembled WGS sequence"/>
</dbReference>
<keyword evidence="12 16" id="KW-0378">Hydrolase</keyword>
<evidence type="ECO:0000256" key="6">
    <source>
        <dbReference type="ARBA" id="ARBA00007731"/>
    </source>
</evidence>
<dbReference type="PANTHER" id="PTHR42945:SF1">
    <property type="entry name" value="HISTIDINE BIOSYNTHESIS BIFUNCTIONAL PROTEIN HIS7"/>
    <property type="match status" value="1"/>
</dbReference>
<dbReference type="GO" id="GO:0005524">
    <property type="term" value="F:ATP binding"/>
    <property type="evidence" value="ECO:0007669"/>
    <property type="project" value="UniProtKB-KW"/>
</dbReference>
<evidence type="ECO:0000313" key="19">
    <source>
        <dbReference type="EMBL" id="SHM20574.1"/>
    </source>
</evidence>
<evidence type="ECO:0000256" key="5">
    <source>
        <dbReference type="ARBA" id="ARBA00005204"/>
    </source>
</evidence>
<evidence type="ECO:0000256" key="2">
    <source>
        <dbReference type="ARBA" id="ARBA00001460"/>
    </source>
</evidence>
<dbReference type="FunFam" id="3.10.20.810:FF:000001">
    <property type="entry name" value="Histidine biosynthesis bifunctional protein HisIE"/>
    <property type="match status" value="1"/>
</dbReference>
<dbReference type="InterPro" id="IPR026660">
    <property type="entry name" value="PRA-CH"/>
</dbReference>
<dbReference type="InterPro" id="IPR013785">
    <property type="entry name" value="Aldolase_TIM"/>
</dbReference>
<name>A0A1M7GVU6_9FIRM</name>
<dbReference type="InterPro" id="IPR038019">
    <property type="entry name" value="PRib_AMP_CycHydrolase_sf"/>
</dbReference>
<dbReference type="Pfam" id="PF00977">
    <property type="entry name" value="His_biosynth"/>
    <property type="match status" value="1"/>
</dbReference>
<dbReference type="InterPro" id="IPR008179">
    <property type="entry name" value="HisE"/>
</dbReference>
<keyword evidence="9 16" id="KW-0963">Cytoplasm</keyword>
<protein>
    <recommendedName>
        <fullName evidence="16">Histidine biosynthesis bifunctional protein HisIE</fullName>
    </recommendedName>
    <domain>
        <recommendedName>
            <fullName evidence="16">Phosphoribosyl-AMP cyclohydrolase</fullName>
            <shortName evidence="16">PRA-CH</shortName>
            <ecNumber evidence="16">3.5.4.19</ecNumber>
        </recommendedName>
    </domain>
    <domain>
        <recommendedName>
            <fullName evidence="16">Phosphoribosyl-ATP pyrophosphatase</fullName>
            <shortName evidence="16">PRA-PH</shortName>
            <ecNumber evidence="16">3.6.1.31</ecNumber>
        </recommendedName>
    </domain>
</protein>
<comment type="similarity">
    <text evidence="6 16">In the C-terminal section; belongs to the PRA-PH family.</text>
</comment>
<keyword evidence="10 16" id="KW-0028">Amino-acid biosynthesis</keyword>
<dbReference type="InterPro" id="IPR021130">
    <property type="entry name" value="PRib-ATP_PPHydrolase-like"/>
</dbReference>
<evidence type="ECO:0000256" key="12">
    <source>
        <dbReference type="ARBA" id="ARBA00022801"/>
    </source>
</evidence>
<dbReference type="GO" id="GO:0000105">
    <property type="term" value="P:L-histidine biosynthetic process"/>
    <property type="evidence" value="ECO:0007669"/>
    <property type="project" value="UniProtKB-UniRule"/>
</dbReference>
<dbReference type="HAMAP" id="MF_01020">
    <property type="entry name" value="HisE"/>
    <property type="match status" value="1"/>
</dbReference>
<evidence type="ECO:0000256" key="13">
    <source>
        <dbReference type="ARBA" id="ARBA00022840"/>
    </source>
</evidence>
<dbReference type="UniPathway" id="UPA00031">
    <property type="reaction ID" value="UER00007"/>
</dbReference>
<keyword evidence="13 16" id="KW-0067">ATP-binding</keyword>
<evidence type="ECO:0000256" key="8">
    <source>
        <dbReference type="ARBA" id="ARBA00009667"/>
    </source>
</evidence>
<dbReference type="SUPFAM" id="SSF51366">
    <property type="entry name" value="Ribulose-phoshate binding barrel"/>
    <property type="match status" value="1"/>
</dbReference>
<dbReference type="InterPro" id="IPR011060">
    <property type="entry name" value="RibuloseP-bd_barrel"/>
</dbReference>
<comment type="similarity">
    <text evidence="8 17">Belongs to the HisA/HisF family.</text>
</comment>
<dbReference type="CDD" id="cd11534">
    <property type="entry name" value="NTP-PPase_HisIE_like"/>
    <property type="match status" value="1"/>
</dbReference>
<comment type="pathway">
    <text evidence="5 16">Amino-acid biosynthesis; L-histidine biosynthesis; L-histidine from 5-phospho-alpha-D-ribose 1-diphosphate: step 2/9.</text>
</comment>
<evidence type="ECO:0000256" key="16">
    <source>
        <dbReference type="HAMAP-Rule" id="MF_01019"/>
    </source>
</evidence>
<evidence type="ECO:0000256" key="3">
    <source>
        <dbReference type="ARBA" id="ARBA00004496"/>
    </source>
</evidence>
<evidence type="ECO:0000259" key="18">
    <source>
        <dbReference type="Pfam" id="PF01502"/>
    </source>
</evidence>
<dbReference type="Gene3D" id="1.10.287.1080">
    <property type="entry name" value="MazG-like"/>
    <property type="match status" value="1"/>
</dbReference>
<dbReference type="GO" id="GO:0004635">
    <property type="term" value="F:phosphoribosyl-AMP cyclohydrolase activity"/>
    <property type="evidence" value="ECO:0007669"/>
    <property type="project" value="UniProtKB-UniRule"/>
</dbReference>
<dbReference type="Pfam" id="PF01502">
    <property type="entry name" value="PRA-CH"/>
    <property type="match status" value="1"/>
</dbReference>
<feature type="region of interest" description="Phosphoribosyl-ATP pyrophosphohydrolase" evidence="16">
    <location>
        <begin position="333"/>
        <end position="420"/>
    </location>
</feature>
<dbReference type="InterPro" id="IPR002496">
    <property type="entry name" value="PRib_AMP_CycHydrolase_dom"/>
</dbReference>
<comment type="pathway">
    <text evidence="4 16">Amino-acid biosynthesis; L-histidine biosynthesis; L-histidine from 5-phospho-alpha-D-ribose 1-diphosphate: step 3/9.</text>
</comment>
<evidence type="ECO:0000256" key="10">
    <source>
        <dbReference type="ARBA" id="ARBA00022605"/>
    </source>
</evidence>
<dbReference type="Gene3D" id="3.20.20.70">
    <property type="entry name" value="Aldolase class I"/>
    <property type="match status" value="1"/>
</dbReference>
<dbReference type="RefSeq" id="WP_073284419.1">
    <property type="nucleotide sequence ID" value="NZ_FRCP01000007.1"/>
</dbReference>
<dbReference type="Gene3D" id="3.10.20.810">
    <property type="entry name" value="Phosphoribosyl-AMP cyclohydrolase"/>
    <property type="match status" value="1"/>
</dbReference>
<dbReference type="SUPFAM" id="SSF141734">
    <property type="entry name" value="HisI-like"/>
    <property type="match status" value="1"/>
</dbReference>
<dbReference type="Pfam" id="PF01503">
    <property type="entry name" value="PRA-PH"/>
    <property type="match status" value="1"/>
</dbReference>
<reference evidence="19 20" key="1">
    <citation type="submission" date="2016-11" db="EMBL/GenBank/DDBJ databases">
        <authorList>
            <person name="Jaros S."/>
            <person name="Januszkiewicz K."/>
            <person name="Wedrychowicz H."/>
        </authorList>
    </citation>
    <scope>NUCLEOTIDE SEQUENCE [LARGE SCALE GENOMIC DNA]</scope>
    <source>
        <strain evidence="19 20">DSM 15930</strain>
    </source>
</reference>
<keyword evidence="14 16" id="KW-0368">Histidine biosynthesis</keyword>
<organism evidence="19 20">
    <name type="scientific">Anaerosporobacter mobilis DSM 15930</name>
    <dbReference type="NCBI Taxonomy" id="1120996"/>
    <lineage>
        <taxon>Bacteria</taxon>
        <taxon>Bacillati</taxon>
        <taxon>Bacillota</taxon>
        <taxon>Clostridia</taxon>
        <taxon>Lachnospirales</taxon>
        <taxon>Lachnospiraceae</taxon>
        <taxon>Anaerosporobacter</taxon>
    </lineage>
</organism>
<evidence type="ECO:0000256" key="14">
    <source>
        <dbReference type="ARBA" id="ARBA00023102"/>
    </source>
</evidence>
<evidence type="ECO:0000256" key="1">
    <source>
        <dbReference type="ARBA" id="ARBA00000024"/>
    </source>
</evidence>
<dbReference type="EC" id="3.6.1.31" evidence="16"/>
<keyword evidence="20" id="KW-1185">Reference proteome</keyword>
<proteinExistence type="inferred from homology"/>
<dbReference type="GO" id="GO:0005737">
    <property type="term" value="C:cytoplasm"/>
    <property type="evidence" value="ECO:0007669"/>
    <property type="project" value="UniProtKB-SubCell"/>
</dbReference>
<dbReference type="NCBIfam" id="TIGR03188">
    <property type="entry name" value="histidine_hisI"/>
    <property type="match status" value="1"/>
</dbReference>
<dbReference type="HAMAP" id="MF_01019">
    <property type="entry name" value="HisIE"/>
    <property type="match status" value="1"/>
</dbReference>
<accession>A0A1M7GVU6</accession>
<evidence type="ECO:0000313" key="20">
    <source>
        <dbReference type="Proteomes" id="UP000184038"/>
    </source>
</evidence>
<dbReference type="NCBIfam" id="NF000768">
    <property type="entry name" value="PRK00051.1"/>
    <property type="match status" value="1"/>
</dbReference>
<keyword evidence="15 16" id="KW-0511">Multifunctional enzyme</keyword>
<dbReference type="HAMAP" id="MF_01021">
    <property type="entry name" value="HisI"/>
    <property type="match status" value="1"/>
</dbReference>
<dbReference type="PANTHER" id="PTHR42945">
    <property type="entry name" value="HISTIDINE BIOSYNTHESIS BIFUNCTIONAL PROTEIN"/>
    <property type="match status" value="1"/>
</dbReference>
<evidence type="ECO:0000256" key="4">
    <source>
        <dbReference type="ARBA" id="ARBA00005169"/>
    </source>
</evidence>
<comment type="catalytic activity">
    <reaction evidence="2 16">
        <text>1-(5-phospho-beta-D-ribosyl)-ATP + H2O = 1-(5-phospho-beta-D-ribosyl)-5'-AMP + diphosphate + H(+)</text>
        <dbReference type="Rhea" id="RHEA:22828"/>
        <dbReference type="ChEBI" id="CHEBI:15377"/>
        <dbReference type="ChEBI" id="CHEBI:15378"/>
        <dbReference type="ChEBI" id="CHEBI:33019"/>
        <dbReference type="ChEBI" id="CHEBI:59457"/>
        <dbReference type="ChEBI" id="CHEBI:73183"/>
        <dbReference type="EC" id="3.6.1.31"/>
    </reaction>
</comment>
<evidence type="ECO:0000256" key="17">
    <source>
        <dbReference type="RuleBase" id="RU003657"/>
    </source>
</evidence>
<dbReference type="SUPFAM" id="SSF101386">
    <property type="entry name" value="all-alpha NTP pyrophosphatases"/>
    <property type="match status" value="1"/>
</dbReference>
<sequence length="420" mass="48377">MACKKVIPYMNIENEVVANVLTASEKYAAEGADELFIFDYSVDEYSKEELLRVAKTLAKTVDVPFILGLHVKRFEDVKKAMYTGASYVMLKHSCIEDYSVVKESTERFGKDKVIIEIDSIKQFREPGYIDKLIECGVSAIMLKHLTMNDELANEIANCSLPVMIRDSLTRNDIKDLMRVDQVFAVSTNYFENKDLMKVKYYLKEQNIEVNTFESTIAFSELKLNEDGLIPVIAQDYKTSEVLMLAYMNEEAFNQTVKTGRMTYYSRSRRELWCKGDTSGHYQYMKALDLDCDKDTILAKVRQVGAACHTGSRSCFYTEIVKREYDDTNPLTVFSQVYDVIMDRKLHPKEGSYTNYLFDKGIDKILKKCGEEATEIVIAAKNPDSEELKYEISDFLYHMMVLMAECGLDWNDVVKELAHRR</sequence>
<evidence type="ECO:0000256" key="7">
    <source>
        <dbReference type="ARBA" id="ARBA00008299"/>
    </source>
</evidence>
<dbReference type="EC" id="3.5.4.19" evidence="16"/>
<evidence type="ECO:0000256" key="9">
    <source>
        <dbReference type="ARBA" id="ARBA00022490"/>
    </source>
</evidence>
<keyword evidence="11 16" id="KW-0547">Nucleotide-binding</keyword>
<dbReference type="OrthoDB" id="9795769at2"/>
<dbReference type="AlphaFoldDB" id="A0A1M7GVU6"/>
<comment type="subcellular location">
    <subcellularLocation>
        <location evidence="3 16">Cytoplasm</location>
    </subcellularLocation>
</comment>
<dbReference type="InterPro" id="IPR006062">
    <property type="entry name" value="His_biosynth"/>
</dbReference>
<comment type="catalytic activity">
    <reaction evidence="1 16">
        <text>1-(5-phospho-beta-D-ribosyl)-5'-AMP + H2O = 1-(5-phospho-beta-D-ribosyl)-5-[(5-phospho-beta-D-ribosylamino)methylideneamino]imidazole-4-carboxamide</text>
        <dbReference type="Rhea" id="RHEA:20049"/>
        <dbReference type="ChEBI" id="CHEBI:15377"/>
        <dbReference type="ChEBI" id="CHEBI:58435"/>
        <dbReference type="ChEBI" id="CHEBI:59457"/>
        <dbReference type="EC" id="3.5.4.19"/>
    </reaction>
</comment>
<gene>
    <name evidence="16" type="primary">hisI</name>
    <name evidence="16" type="synonym">hisIE</name>
    <name evidence="19" type="ORF">SAMN02746066_01160</name>
</gene>
<dbReference type="NCBIfam" id="NF002747">
    <property type="entry name" value="PRK02759.1"/>
    <property type="match status" value="1"/>
</dbReference>
<feature type="region of interest" description="Phosphoribosyl-AMP cyclohydrolase" evidence="16">
    <location>
        <begin position="1"/>
        <end position="332"/>
    </location>
</feature>